<name>A0A1X7J8H1_9FLAO</name>
<organism evidence="2 3">
    <name type="scientific">Arenibacter troitsensis</name>
    <dbReference type="NCBI Taxonomy" id="188872"/>
    <lineage>
        <taxon>Bacteria</taxon>
        <taxon>Pseudomonadati</taxon>
        <taxon>Bacteroidota</taxon>
        <taxon>Flavobacteriia</taxon>
        <taxon>Flavobacteriales</taxon>
        <taxon>Flavobacteriaceae</taxon>
        <taxon>Arenibacter</taxon>
    </lineage>
</organism>
<sequence>MTIKEKLQSLGIVVPKMAPKGVGNYVSWTISNNILYTSGQLPWKNGEFGDLAYTGRVGSDLNVKEGYECARICAINAIAQLMDAVGDLERVKKIIRLDCHIQAAEGFKDHSDVLDGASDVMNQVFGERGIHTRSAIGMYQSPLDVPVIVYLIAEID</sequence>
<dbReference type="STRING" id="188872.SAMN03080602_01497"/>
<gene>
    <name evidence="2" type="ORF">SAMN03080602_01497</name>
</gene>
<dbReference type="AlphaFoldDB" id="A0A1X7J8H1"/>
<dbReference type="InterPro" id="IPR013813">
    <property type="entry name" value="Endoribo_LPSP/chorism_mut-like"/>
</dbReference>
<dbReference type="Proteomes" id="UP000193420">
    <property type="component" value="Unassembled WGS sequence"/>
</dbReference>
<dbReference type="RefSeq" id="WP_085497707.1">
    <property type="nucleotide sequence ID" value="NZ_FXAO01000003.1"/>
</dbReference>
<dbReference type="Pfam" id="PF14588">
    <property type="entry name" value="YjgF_endoribonc"/>
    <property type="match status" value="1"/>
</dbReference>
<keyword evidence="3" id="KW-1185">Reference proteome</keyword>
<reference evidence="3" key="1">
    <citation type="submission" date="2017-04" db="EMBL/GenBank/DDBJ databases">
        <authorList>
            <person name="Varghese N."/>
            <person name="Submissions S."/>
        </authorList>
    </citation>
    <scope>NUCLEOTIDE SEQUENCE [LARGE SCALE GENOMIC DNA]</scope>
    <source>
        <strain evidence="3">DSM 19835</strain>
    </source>
</reference>
<dbReference type="OrthoDB" id="9806350at2"/>
<dbReference type="PANTHER" id="PTHR43760:SF1">
    <property type="entry name" value="ENDORIBONUCLEASE L-PSP_CHORISMATE MUTASE-LIKE DOMAIN-CONTAINING PROTEIN"/>
    <property type="match status" value="1"/>
</dbReference>
<dbReference type="PANTHER" id="PTHR43760">
    <property type="entry name" value="ENDORIBONUCLEASE-RELATED"/>
    <property type="match status" value="1"/>
</dbReference>
<feature type="domain" description="Endoribonuclease L-PSP/chorismate mutase-like" evidence="1">
    <location>
        <begin position="6"/>
        <end position="155"/>
    </location>
</feature>
<dbReference type="InterPro" id="IPR035959">
    <property type="entry name" value="RutC-like_sf"/>
</dbReference>
<dbReference type="EMBL" id="FXAO01000003">
    <property type="protein sequence ID" value="SMG23943.1"/>
    <property type="molecule type" value="Genomic_DNA"/>
</dbReference>
<accession>A0A1X7J8H1</accession>
<dbReference type="SUPFAM" id="SSF55298">
    <property type="entry name" value="YjgF-like"/>
    <property type="match status" value="1"/>
</dbReference>
<protein>
    <submittedName>
        <fullName evidence="2">Enamine deaminase RidA, house cleaning of reactive enamine intermediates, YjgF/YER057c/UK114 family</fullName>
    </submittedName>
</protein>
<evidence type="ECO:0000313" key="3">
    <source>
        <dbReference type="Proteomes" id="UP000193420"/>
    </source>
</evidence>
<proteinExistence type="predicted"/>
<evidence type="ECO:0000313" key="2">
    <source>
        <dbReference type="EMBL" id="SMG23943.1"/>
    </source>
</evidence>
<evidence type="ECO:0000259" key="1">
    <source>
        <dbReference type="Pfam" id="PF14588"/>
    </source>
</evidence>
<dbReference type="Gene3D" id="3.30.1330.40">
    <property type="entry name" value="RutC-like"/>
    <property type="match status" value="1"/>
</dbReference>
<dbReference type="CDD" id="cd02199">
    <property type="entry name" value="YjgF_YER057c_UK114_like_1"/>
    <property type="match status" value="1"/>
</dbReference>